<proteinExistence type="predicted"/>
<gene>
    <name evidence="1" type="ORF">UFOPK2275_01029</name>
</gene>
<name>A0A6J6M889_9ZZZZ</name>
<dbReference type="AlphaFoldDB" id="A0A6J6M889"/>
<organism evidence="1">
    <name type="scientific">freshwater metagenome</name>
    <dbReference type="NCBI Taxonomy" id="449393"/>
    <lineage>
        <taxon>unclassified sequences</taxon>
        <taxon>metagenomes</taxon>
        <taxon>ecological metagenomes</taxon>
    </lineage>
</organism>
<evidence type="ECO:0000313" key="1">
    <source>
        <dbReference type="EMBL" id="CAB4670381.1"/>
    </source>
</evidence>
<dbReference type="EMBL" id="CAEZWQ010000143">
    <property type="protein sequence ID" value="CAB4670381.1"/>
    <property type="molecule type" value="Genomic_DNA"/>
</dbReference>
<protein>
    <submittedName>
        <fullName evidence="1">Unannotated protein</fullName>
    </submittedName>
</protein>
<reference evidence="1" key="1">
    <citation type="submission" date="2020-05" db="EMBL/GenBank/DDBJ databases">
        <authorList>
            <person name="Chiriac C."/>
            <person name="Salcher M."/>
            <person name="Ghai R."/>
            <person name="Kavagutti S V."/>
        </authorList>
    </citation>
    <scope>NUCLEOTIDE SEQUENCE</scope>
</reference>
<sequence length="58" mass="6292">MTIQSIKGGWQVQRRQGSTDPQFTDAALHVGDVILVEGLKIEVTAQNQSGDTIKISKP</sequence>
<accession>A0A6J6M889</accession>